<dbReference type="Pfam" id="PF00076">
    <property type="entry name" value="RRM_1"/>
    <property type="match status" value="2"/>
</dbReference>
<dbReference type="GO" id="GO:0003729">
    <property type="term" value="F:mRNA binding"/>
    <property type="evidence" value="ECO:0007669"/>
    <property type="project" value="TreeGrafter"/>
</dbReference>
<keyword evidence="7" id="KW-1185">Reference proteome</keyword>
<feature type="domain" description="RRM" evidence="5">
    <location>
        <begin position="235"/>
        <end position="311"/>
    </location>
</feature>
<dbReference type="SMART" id="SM00360">
    <property type="entry name" value="RRM"/>
    <property type="match status" value="2"/>
</dbReference>
<evidence type="ECO:0000256" key="1">
    <source>
        <dbReference type="ARBA" id="ARBA00022737"/>
    </source>
</evidence>
<dbReference type="STRING" id="1447875.A0A2B7YDU1"/>
<feature type="compositionally biased region" description="Pro residues" evidence="4">
    <location>
        <begin position="26"/>
        <end position="39"/>
    </location>
</feature>
<dbReference type="PROSITE" id="PS50102">
    <property type="entry name" value="RRM"/>
    <property type="match status" value="2"/>
</dbReference>
<feature type="compositionally biased region" description="Low complexity" evidence="4">
    <location>
        <begin position="647"/>
        <end position="660"/>
    </location>
</feature>
<dbReference type="PANTHER" id="PTHR48031:SF2">
    <property type="entry name" value="RNA-BINDING PROTEIN 4"/>
    <property type="match status" value="1"/>
</dbReference>
<evidence type="ECO:0000256" key="2">
    <source>
        <dbReference type="ARBA" id="ARBA00022884"/>
    </source>
</evidence>
<dbReference type="Proteomes" id="UP000223968">
    <property type="component" value="Unassembled WGS sequence"/>
</dbReference>
<feature type="region of interest" description="Disordered" evidence="4">
    <location>
        <begin position="416"/>
        <end position="435"/>
    </location>
</feature>
<dbReference type="CDD" id="cd12330">
    <property type="entry name" value="RRM2_Hrp1p"/>
    <property type="match status" value="1"/>
</dbReference>
<dbReference type="FunFam" id="3.30.70.330:FF:000025">
    <property type="entry name" value="RNA-binding protein Musashi homolog 2 isoform X1"/>
    <property type="match status" value="1"/>
</dbReference>
<gene>
    <name evidence="6" type="ORF">AJ79_00102</name>
</gene>
<feature type="compositionally biased region" description="Polar residues" evidence="4">
    <location>
        <begin position="562"/>
        <end position="572"/>
    </location>
</feature>
<dbReference type="InterPro" id="IPR012677">
    <property type="entry name" value="Nucleotide-bd_a/b_plait_sf"/>
</dbReference>
<dbReference type="PANTHER" id="PTHR48031">
    <property type="entry name" value="SRA STEM-LOOP-INTERACTING RNA-BINDING PROTEIN, MITOCHONDRIAL"/>
    <property type="match status" value="1"/>
</dbReference>
<feature type="region of interest" description="Disordered" evidence="4">
    <location>
        <begin position="454"/>
        <end position="678"/>
    </location>
</feature>
<dbReference type="OrthoDB" id="1875751at2759"/>
<feature type="compositionally biased region" description="Low complexity" evidence="4">
    <location>
        <begin position="63"/>
        <end position="78"/>
    </location>
</feature>
<dbReference type="AlphaFoldDB" id="A0A2B7YDU1"/>
<feature type="compositionally biased region" description="Polar residues" evidence="4">
    <location>
        <begin position="86"/>
        <end position="109"/>
    </location>
</feature>
<accession>A0A2B7YDU1</accession>
<dbReference type="InterPro" id="IPR034156">
    <property type="entry name" value="Hrp1_RRM1"/>
</dbReference>
<feature type="domain" description="RRM" evidence="5">
    <location>
        <begin position="151"/>
        <end position="233"/>
    </location>
</feature>
<evidence type="ECO:0000259" key="5">
    <source>
        <dbReference type="PROSITE" id="PS50102"/>
    </source>
</evidence>
<keyword evidence="1" id="KW-0677">Repeat</keyword>
<sequence length="678" mass="71727">MTQPEDLEEDLFADLYDADDTTSQRPAPPAAAPSFPEPEQPLQSEASVPSAPPPQQQNVDSNQTFQPDTQPEQQQQQPMNGGFQHNGYNESTPTVQDSTHSTSNVDSGSHGTGIKEDGKYSRHKIFYTCILYWPDLASALHTCIFDEAPESAMFIGGLNWETTDQSLKDYFSQFGEVQECTVMRDGATGRSRGFGFLTFKDPKTVNTVMVKEHYLDGKIIDPKRAIPRDEQERTSKIFVGGVSQEATEQDFKQFFMQFGRVVDATLMIDKDSGRPRGFGFVTFDSEAAVEATLSGPLEILGKPIEVKKAQPRGNMRDDDDRGRGPRRGMQDRFGRDNDRSAGPDGSQQQQNTQNQGGLTSGMSPQMMAQYWQRMQQYFALMQQQMAAAAAQGQSTAGMGMAGMNPAMLQQMQQMSAMGGGAPQGGMNQGTQGPGPQGMQGMMNPAMMQQMQQMQQMQNQGPGAGPGGPGFGGGGMGGQMNNAMGPGPGGPGMGGNMGGGNVPGGPPGPMGGAGGGNMGMGGGPGGNFSGPRGGPGYNAQEQIAFEQQKYEQQQARRAIESSRGFTPYQQGGPTSWEGMYDDVPQPNIPTGPQGGAGMGRAGSVGGGIGRGMSPSHSMTPQHGGARPSPAGSNKSLTPQPQSAPPANAPTGPRNAGKPGANYRGGGRGAHRGFHPYART</sequence>
<feature type="compositionally biased region" description="Gly residues" evidence="4">
    <location>
        <begin position="417"/>
        <end position="435"/>
    </location>
</feature>
<feature type="compositionally biased region" description="Acidic residues" evidence="4">
    <location>
        <begin position="1"/>
        <end position="20"/>
    </location>
</feature>
<feature type="compositionally biased region" description="Gly residues" evidence="4">
    <location>
        <begin position="461"/>
        <end position="477"/>
    </location>
</feature>
<feature type="compositionally biased region" description="Gly residues" evidence="4">
    <location>
        <begin position="591"/>
        <end position="609"/>
    </location>
</feature>
<dbReference type="InterPro" id="IPR035979">
    <property type="entry name" value="RBD_domain_sf"/>
</dbReference>
<dbReference type="InterPro" id="IPR000504">
    <property type="entry name" value="RRM_dom"/>
</dbReference>
<name>A0A2B7YDU1_9EURO</name>
<organism evidence="6 7">
    <name type="scientific">Helicocarpus griseus UAMH5409</name>
    <dbReference type="NCBI Taxonomy" id="1447875"/>
    <lineage>
        <taxon>Eukaryota</taxon>
        <taxon>Fungi</taxon>
        <taxon>Dikarya</taxon>
        <taxon>Ascomycota</taxon>
        <taxon>Pezizomycotina</taxon>
        <taxon>Eurotiomycetes</taxon>
        <taxon>Eurotiomycetidae</taxon>
        <taxon>Onygenales</taxon>
        <taxon>Ajellomycetaceae</taxon>
        <taxon>Helicocarpus</taxon>
    </lineage>
</organism>
<protein>
    <recommendedName>
        <fullName evidence="5">RRM domain-containing protein</fullName>
    </recommendedName>
</protein>
<feature type="compositionally biased region" description="Gly residues" evidence="4">
    <location>
        <begin position="509"/>
        <end position="535"/>
    </location>
</feature>
<dbReference type="CDD" id="cd12577">
    <property type="entry name" value="RRM1_Hrp1p"/>
    <property type="match status" value="1"/>
</dbReference>
<evidence type="ECO:0000313" key="7">
    <source>
        <dbReference type="Proteomes" id="UP000223968"/>
    </source>
</evidence>
<feature type="compositionally biased region" description="Low complexity" evidence="4">
    <location>
        <begin position="345"/>
        <end position="361"/>
    </location>
</feature>
<comment type="caution">
    <text evidence="6">The sequence shown here is derived from an EMBL/GenBank/DDBJ whole genome shotgun (WGS) entry which is preliminary data.</text>
</comment>
<proteinExistence type="predicted"/>
<dbReference type="Gene3D" id="3.30.70.330">
    <property type="match status" value="2"/>
</dbReference>
<dbReference type="GO" id="GO:0005634">
    <property type="term" value="C:nucleus"/>
    <property type="evidence" value="ECO:0007669"/>
    <property type="project" value="TreeGrafter"/>
</dbReference>
<evidence type="ECO:0000256" key="4">
    <source>
        <dbReference type="SAM" id="MobiDB-lite"/>
    </source>
</evidence>
<dbReference type="SUPFAM" id="SSF54928">
    <property type="entry name" value="RNA-binding domain, RBD"/>
    <property type="match status" value="2"/>
</dbReference>
<reference evidence="6 7" key="1">
    <citation type="submission" date="2017-10" db="EMBL/GenBank/DDBJ databases">
        <title>Comparative genomics in systemic dimorphic fungi from Ajellomycetaceae.</title>
        <authorList>
            <person name="Munoz J.F."/>
            <person name="Mcewen J.G."/>
            <person name="Clay O.K."/>
            <person name="Cuomo C.A."/>
        </authorList>
    </citation>
    <scope>NUCLEOTIDE SEQUENCE [LARGE SCALE GENOMIC DNA]</scope>
    <source>
        <strain evidence="6 7">UAMH5409</strain>
    </source>
</reference>
<feature type="region of interest" description="Disordered" evidence="4">
    <location>
        <begin position="302"/>
        <end position="362"/>
    </location>
</feature>
<dbReference type="EMBL" id="PDNB01000001">
    <property type="protein sequence ID" value="PGH19068.1"/>
    <property type="molecule type" value="Genomic_DNA"/>
</dbReference>
<feature type="compositionally biased region" description="Basic and acidic residues" evidence="4">
    <location>
        <begin position="304"/>
        <end position="341"/>
    </location>
</feature>
<dbReference type="FunFam" id="3.30.70.330:FF:000466">
    <property type="entry name" value="Heterogeneous nuclear ribonucleoprotein HRP1"/>
    <property type="match status" value="1"/>
</dbReference>
<feature type="region of interest" description="Disordered" evidence="4">
    <location>
        <begin position="1"/>
        <end position="116"/>
    </location>
</feature>
<evidence type="ECO:0000256" key="3">
    <source>
        <dbReference type="PROSITE-ProRule" id="PRU00176"/>
    </source>
</evidence>
<keyword evidence="2 3" id="KW-0694">RNA-binding</keyword>
<feature type="compositionally biased region" description="Gly residues" evidence="4">
    <location>
        <begin position="485"/>
        <end position="502"/>
    </location>
</feature>
<evidence type="ECO:0000313" key="6">
    <source>
        <dbReference type="EMBL" id="PGH19068.1"/>
    </source>
</evidence>